<comment type="caution">
    <text evidence="1">The sequence shown here is derived from an EMBL/GenBank/DDBJ whole genome shotgun (WGS) entry which is preliminary data.</text>
</comment>
<keyword evidence="2" id="KW-1185">Reference proteome</keyword>
<reference evidence="1 2" key="1">
    <citation type="submission" date="2019-04" db="EMBL/GenBank/DDBJ databases">
        <title>High contiguity whole genome sequence and gene annotation resource for two Venturia nashicola isolates.</title>
        <authorList>
            <person name="Prokchorchik M."/>
            <person name="Won K."/>
            <person name="Lee Y."/>
            <person name="Choi E.D."/>
            <person name="Segonzac C."/>
            <person name="Sohn K.H."/>
        </authorList>
    </citation>
    <scope>NUCLEOTIDE SEQUENCE [LARGE SCALE GENOMIC DNA]</scope>
    <source>
        <strain evidence="1 2">PRI2</strain>
    </source>
</reference>
<evidence type="ECO:0000313" key="2">
    <source>
        <dbReference type="Proteomes" id="UP000298493"/>
    </source>
</evidence>
<dbReference type="AlphaFoldDB" id="A0A4Z1PLR2"/>
<organism evidence="1 2">
    <name type="scientific">Venturia nashicola</name>
    <dbReference type="NCBI Taxonomy" id="86259"/>
    <lineage>
        <taxon>Eukaryota</taxon>
        <taxon>Fungi</taxon>
        <taxon>Dikarya</taxon>
        <taxon>Ascomycota</taxon>
        <taxon>Pezizomycotina</taxon>
        <taxon>Dothideomycetes</taxon>
        <taxon>Pleosporomycetidae</taxon>
        <taxon>Venturiales</taxon>
        <taxon>Venturiaceae</taxon>
        <taxon>Venturia</taxon>
    </lineage>
</organism>
<evidence type="ECO:0000313" key="1">
    <source>
        <dbReference type="EMBL" id="TID23452.1"/>
    </source>
</evidence>
<sequence>MMNNNIDLYYHSTVGTITRYSPNHALNVFSSVTQAHGAYIELYDYGEKTHLVTTDQSAILYSAACVAATNDDDSLKVHHASVDDQHHLITENA</sequence>
<accession>A0A4Z1PLR2</accession>
<dbReference type="EMBL" id="SNSC02000006">
    <property type="protein sequence ID" value="TID23452.1"/>
    <property type="molecule type" value="Genomic_DNA"/>
</dbReference>
<proteinExistence type="predicted"/>
<name>A0A4Z1PLR2_9PEZI</name>
<dbReference type="Proteomes" id="UP000298493">
    <property type="component" value="Unassembled WGS sequence"/>
</dbReference>
<protein>
    <submittedName>
        <fullName evidence="1">Uncharacterized protein</fullName>
    </submittedName>
</protein>
<gene>
    <name evidence="1" type="ORF">E6O75_ATG03088</name>
</gene>